<evidence type="ECO:0000259" key="6">
    <source>
        <dbReference type="Pfam" id="PF22919"/>
    </source>
</evidence>
<evidence type="ECO:0000256" key="4">
    <source>
        <dbReference type="ARBA" id="ARBA00059599"/>
    </source>
</evidence>
<dbReference type="NCBIfam" id="NF002555">
    <property type="entry name" value="PRK02118.1"/>
    <property type="match status" value="1"/>
</dbReference>
<dbReference type="InterPro" id="IPR000194">
    <property type="entry name" value="ATPase_F1/V1/A1_a/bsu_nucl-bd"/>
</dbReference>
<accession>A0ABY6GSQ3</accession>
<evidence type="ECO:0000256" key="3">
    <source>
        <dbReference type="ARBA" id="ARBA00023065"/>
    </source>
</evidence>
<dbReference type="RefSeq" id="WP_262596856.1">
    <property type="nucleotide sequence ID" value="NZ_CP103300.1"/>
</dbReference>
<name>A0ABY6GSQ3_9GAMM</name>
<feature type="domain" description="ATP synthase A/B type C-terminal" evidence="6">
    <location>
        <begin position="398"/>
        <end position="488"/>
    </location>
</feature>
<dbReference type="CDD" id="cd01135">
    <property type="entry name" value="V_A-ATPase_B"/>
    <property type="match status" value="1"/>
</dbReference>
<dbReference type="PANTHER" id="PTHR43389:SF4">
    <property type="entry name" value="V-TYPE PROTON ATPASE SUBUNIT B"/>
    <property type="match status" value="1"/>
</dbReference>
<feature type="domain" description="ATPase F1/V1/A1 complex alpha/beta subunit nucleotide-binding" evidence="5">
    <location>
        <begin position="188"/>
        <end position="378"/>
    </location>
</feature>
<keyword evidence="3" id="KW-0406">Ion transport</keyword>
<keyword evidence="2" id="KW-0813">Transport</keyword>
<dbReference type="Pfam" id="PF00006">
    <property type="entry name" value="ATP-synt_ab"/>
    <property type="match status" value="1"/>
</dbReference>
<dbReference type="InterPro" id="IPR055190">
    <property type="entry name" value="ATP-synt_VA_C"/>
</dbReference>
<dbReference type="InterPro" id="IPR027417">
    <property type="entry name" value="P-loop_NTPase"/>
</dbReference>
<dbReference type="Pfam" id="PF22919">
    <property type="entry name" value="ATP-synt_VA_C"/>
    <property type="match status" value="1"/>
</dbReference>
<dbReference type="Gene3D" id="3.40.50.12240">
    <property type="match status" value="1"/>
</dbReference>
<dbReference type="InterPro" id="IPR022879">
    <property type="entry name" value="V-ATPase_su_B/beta"/>
</dbReference>
<sequence>MLLSNDDRTTIVRQEVLCFPWNLPDLSTRYRAADLSPTGSEQYRGAEMPQSLLRYTNILSIVGDLIRVQVPNLTEGNARANYGDLALIEQNGQPYSMAQIIKIDHEEVSLQVFAGTKGLSTGAAVCFLGEPMKATYSPNILGRIFNGAGEPIDGGPALEQDPKVEIDGPSVNPVRRVLASRMVRTNVPMIDVFNTLVESQKIPIFSVAGEPYNRFLARIAIQAEADVVVFGGMGLIFDDYHFFRNEFEKAGVSSRTVMFTNQASDPTVERLLTPDMALAVAEHFAVEESKKVLVLLTDMTSYADAMKEIGVAMDKIPANRGYMGDLYSQLAKRYEKACDYKGAGSVTILAVTTMPGNDVTHPVPDNTGYITEGQFYLHDGVLDPFGSLSRLKQMVQGKETRDDHSPIMNTMIRFYSDSVNAKQKQAMAFELSSYDLKTIRFGDLFKERFMSLDAAMSLEDALDLCWETLAECFEPGETLMKQSLLEKYWPGLSDEEQAAAGVEEAAAVAEA</sequence>
<evidence type="ECO:0000313" key="7">
    <source>
        <dbReference type="EMBL" id="UYM15034.1"/>
    </source>
</evidence>
<comment type="function">
    <text evidence="4">Produces ATP from ADP in the presence of a proton gradient across the membrane. The V-type beta chain is a regulatory subunit.</text>
</comment>
<dbReference type="EMBL" id="CP103300">
    <property type="protein sequence ID" value="UYM15034.1"/>
    <property type="molecule type" value="Genomic_DNA"/>
</dbReference>
<evidence type="ECO:0000313" key="8">
    <source>
        <dbReference type="Proteomes" id="UP001163255"/>
    </source>
</evidence>
<gene>
    <name evidence="7" type="ORF">NX720_19495</name>
</gene>
<evidence type="ECO:0000256" key="1">
    <source>
        <dbReference type="ARBA" id="ARBA00008936"/>
    </source>
</evidence>
<dbReference type="SUPFAM" id="SSF52540">
    <property type="entry name" value="P-loop containing nucleoside triphosphate hydrolases"/>
    <property type="match status" value="1"/>
</dbReference>
<organism evidence="7 8">
    <name type="scientific">Endozoicomonas euniceicola</name>
    <dbReference type="NCBI Taxonomy" id="1234143"/>
    <lineage>
        <taxon>Bacteria</taxon>
        <taxon>Pseudomonadati</taxon>
        <taxon>Pseudomonadota</taxon>
        <taxon>Gammaproteobacteria</taxon>
        <taxon>Oceanospirillales</taxon>
        <taxon>Endozoicomonadaceae</taxon>
        <taxon>Endozoicomonas</taxon>
    </lineage>
</organism>
<protein>
    <submittedName>
        <fullName evidence="7">V-type ATP synthase subunit B</fullName>
    </submittedName>
</protein>
<evidence type="ECO:0000259" key="5">
    <source>
        <dbReference type="Pfam" id="PF00006"/>
    </source>
</evidence>
<keyword evidence="8" id="KW-1185">Reference proteome</keyword>
<dbReference type="NCBIfam" id="NF003235">
    <property type="entry name" value="PRK04196.1"/>
    <property type="match status" value="1"/>
</dbReference>
<evidence type="ECO:0000256" key="2">
    <source>
        <dbReference type="ARBA" id="ARBA00022448"/>
    </source>
</evidence>
<dbReference type="PANTHER" id="PTHR43389">
    <property type="entry name" value="V-TYPE PROTON ATPASE SUBUNIT B"/>
    <property type="match status" value="1"/>
</dbReference>
<dbReference type="Proteomes" id="UP001163255">
    <property type="component" value="Chromosome"/>
</dbReference>
<comment type="similarity">
    <text evidence="1">Belongs to the ATPase alpha/beta chains family.</text>
</comment>
<proteinExistence type="inferred from homology"/>
<reference evidence="7" key="1">
    <citation type="submission" date="2022-10" db="EMBL/GenBank/DDBJ databases">
        <title>Completed Genome Sequence of two octocoral isolated bacterium, Endozoicomonas euniceicola EF212T and Endozoicomonas gorgoniicola PS125T.</title>
        <authorList>
            <person name="Chiou Y.-J."/>
            <person name="Chen Y.-H."/>
        </authorList>
    </citation>
    <scope>NUCLEOTIDE SEQUENCE</scope>
    <source>
        <strain evidence="7">EF212</strain>
    </source>
</reference>